<evidence type="ECO:0000256" key="1">
    <source>
        <dbReference type="SAM" id="MobiDB-lite"/>
    </source>
</evidence>
<evidence type="ECO:0000256" key="2">
    <source>
        <dbReference type="SAM" id="Phobius"/>
    </source>
</evidence>
<keyword evidence="2" id="KW-0472">Membrane</keyword>
<feature type="region of interest" description="Disordered" evidence="1">
    <location>
        <begin position="158"/>
        <end position="197"/>
    </location>
</feature>
<dbReference type="EMBL" id="JAZDUA010000181">
    <property type="protein sequence ID" value="KAK7865274.1"/>
    <property type="molecule type" value="Genomic_DNA"/>
</dbReference>
<feature type="compositionally biased region" description="Polar residues" evidence="1">
    <location>
        <begin position="172"/>
        <end position="182"/>
    </location>
</feature>
<dbReference type="Proteomes" id="UP001378592">
    <property type="component" value="Unassembled WGS sequence"/>
</dbReference>
<evidence type="ECO:0000313" key="4">
    <source>
        <dbReference type="Proteomes" id="UP001378592"/>
    </source>
</evidence>
<name>A0AAN9Z747_9ORTH</name>
<feature type="transmembrane region" description="Helical" evidence="2">
    <location>
        <begin position="21"/>
        <end position="42"/>
    </location>
</feature>
<protein>
    <submittedName>
        <fullName evidence="3">Uncharacterized protein</fullName>
    </submittedName>
</protein>
<dbReference type="AlphaFoldDB" id="A0AAN9Z747"/>
<gene>
    <name evidence="3" type="ORF">R5R35_012571</name>
</gene>
<evidence type="ECO:0000313" key="3">
    <source>
        <dbReference type="EMBL" id="KAK7865274.1"/>
    </source>
</evidence>
<organism evidence="3 4">
    <name type="scientific">Gryllus longicercus</name>
    <dbReference type="NCBI Taxonomy" id="2509291"/>
    <lineage>
        <taxon>Eukaryota</taxon>
        <taxon>Metazoa</taxon>
        <taxon>Ecdysozoa</taxon>
        <taxon>Arthropoda</taxon>
        <taxon>Hexapoda</taxon>
        <taxon>Insecta</taxon>
        <taxon>Pterygota</taxon>
        <taxon>Neoptera</taxon>
        <taxon>Polyneoptera</taxon>
        <taxon>Orthoptera</taxon>
        <taxon>Ensifera</taxon>
        <taxon>Gryllidea</taxon>
        <taxon>Grylloidea</taxon>
        <taxon>Gryllidae</taxon>
        <taxon>Gryllinae</taxon>
        <taxon>Gryllus</taxon>
    </lineage>
</organism>
<reference evidence="3 4" key="1">
    <citation type="submission" date="2024-03" db="EMBL/GenBank/DDBJ databases">
        <title>The genome assembly and annotation of the cricket Gryllus longicercus Weissman &amp; Gray.</title>
        <authorList>
            <person name="Szrajer S."/>
            <person name="Gray D."/>
            <person name="Ylla G."/>
        </authorList>
    </citation>
    <scope>NUCLEOTIDE SEQUENCE [LARGE SCALE GENOMIC DNA]</scope>
    <source>
        <strain evidence="3">DAG 2021-001</strain>
        <tissue evidence="3">Whole body minus gut</tissue>
    </source>
</reference>
<feature type="transmembrane region" description="Helical" evidence="2">
    <location>
        <begin position="62"/>
        <end position="83"/>
    </location>
</feature>
<feature type="compositionally biased region" description="Basic and acidic residues" evidence="1">
    <location>
        <begin position="158"/>
        <end position="171"/>
    </location>
</feature>
<comment type="caution">
    <text evidence="3">The sequence shown here is derived from an EMBL/GenBank/DDBJ whole genome shotgun (WGS) entry which is preliminary data.</text>
</comment>
<keyword evidence="4" id="KW-1185">Reference proteome</keyword>
<feature type="compositionally biased region" description="Basic and acidic residues" evidence="1">
    <location>
        <begin position="184"/>
        <end position="197"/>
    </location>
</feature>
<accession>A0AAN9Z747</accession>
<feature type="transmembrane region" description="Helical" evidence="2">
    <location>
        <begin position="120"/>
        <end position="140"/>
    </location>
</feature>
<proteinExistence type="predicted"/>
<keyword evidence="2" id="KW-1133">Transmembrane helix</keyword>
<feature type="transmembrane region" description="Helical" evidence="2">
    <location>
        <begin position="95"/>
        <end position="114"/>
    </location>
</feature>
<keyword evidence="2" id="KW-0812">Transmembrane</keyword>
<sequence>MSSYSQKFCYCDVKVAALSVAIYKVLFTLASLIASAVGAYVYSETPEDPDPTNARINRVIGGALIALTVFCFLLLVLNTLLLWAVIKRKIGFIKWWIRLTVVIEVVICSTMFMGKYWDTLRSFCLILNFALNIFIIKAICAYERWLVSETNGELLKNTESESHHESHKRLSSESLNTSQMRESVTIHEEKTSDEAGQ</sequence>